<sequence length="261" mass="29199">MNETAILIDLLEKKTKLTAMLAPSFPIVYEYPKIITMLRKLGFSYVAEVASGAKKTNEELSALLKINPKARYITSPCPTIVRMIRKQMPQYTKYLTRNVDSPMVATAKIVIEKYPGYRPVFIGPCIMKKLEANEDVPELNILVLTYTEMEEVFAHFKTPQNSNPADQFDISEPGMTRLYPLDGGLSHSSGLTNSLSKDELKIVSGAQNNIQAIKELDTNPKIRLLDILNCPGGCIYGPGIRSSLTTEERIKKVKSYSNQSF</sequence>
<dbReference type="Pfam" id="PF02906">
    <property type="entry name" value="Fe_hyd_lg_C"/>
    <property type="match status" value="1"/>
</dbReference>
<feature type="domain" description="Iron hydrogenase large subunit C-terminal" evidence="1">
    <location>
        <begin position="29"/>
        <end position="238"/>
    </location>
</feature>
<dbReference type="Gene3D" id="3.40.950.10">
    <property type="entry name" value="Fe-only Hydrogenase (Larger Subunit), Chain L, domain 3"/>
    <property type="match status" value="1"/>
</dbReference>
<reference evidence="2 3" key="1">
    <citation type="journal article" date="2016" name="Nat. Commun.">
        <title>Thousands of microbial genomes shed light on interconnected biogeochemical processes in an aquifer system.</title>
        <authorList>
            <person name="Anantharaman K."/>
            <person name="Brown C.T."/>
            <person name="Hug L.A."/>
            <person name="Sharon I."/>
            <person name="Castelle C.J."/>
            <person name="Probst A.J."/>
            <person name="Thomas B.C."/>
            <person name="Singh A."/>
            <person name="Wilkins M.J."/>
            <person name="Karaoz U."/>
            <person name="Brodie E.L."/>
            <person name="Williams K.H."/>
            <person name="Hubbard S.S."/>
            <person name="Banfield J.F."/>
        </authorList>
    </citation>
    <scope>NUCLEOTIDE SEQUENCE [LARGE SCALE GENOMIC DNA]</scope>
</reference>
<dbReference type="Proteomes" id="UP000178230">
    <property type="component" value="Unassembled WGS sequence"/>
</dbReference>
<evidence type="ECO:0000313" key="3">
    <source>
        <dbReference type="Proteomes" id="UP000178230"/>
    </source>
</evidence>
<name>A0A1F5YII8_9BACT</name>
<evidence type="ECO:0000313" key="2">
    <source>
        <dbReference type="EMBL" id="OGF99985.1"/>
    </source>
</evidence>
<comment type="caution">
    <text evidence="2">The sequence shown here is derived from an EMBL/GenBank/DDBJ whole genome shotgun (WGS) entry which is preliminary data.</text>
</comment>
<dbReference type="InterPro" id="IPR009016">
    <property type="entry name" value="Fe_hydrogenase"/>
</dbReference>
<dbReference type="EMBL" id="MFIY01000031">
    <property type="protein sequence ID" value="OGF99985.1"/>
    <property type="molecule type" value="Genomic_DNA"/>
</dbReference>
<accession>A0A1F5YII8</accession>
<proteinExistence type="predicted"/>
<organism evidence="2 3">
    <name type="scientific">Candidatus Gottesmanbacteria bacterium RBG_13_37_7</name>
    <dbReference type="NCBI Taxonomy" id="1798369"/>
    <lineage>
        <taxon>Bacteria</taxon>
        <taxon>Candidatus Gottesmaniibacteriota</taxon>
    </lineage>
</organism>
<dbReference type="InterPro" id="IPR004108">
    <property type="entry name" value="Fe_hydrogenase_lsu_C"/>
</dbReference>
<dbReference type="PANTHER" id="PTHR11615">
    <property type="entry name" value="NITRATE, FORMATE, IRON DEHYDROGENASE"/>
    <property type="match status" value="1"/>
</dbReference>
<gene>
    <name evidence="2" type="ORF">A2Y99_01525</name>
</gene>
<evidence type="ECO:0000259" key="1">
    <source>
        <dbReference type="Pfam" id="PF02906"/>
    </source>
</evidence>
<dbReference type="AlphaFoldDB" id="A0A1F5YII8"/>
<protein>
    <recommendedName>
        <fullName evidence="1">Iron hydrogenase large subunit C-terminal domain-containing protein</fullName>
    </recommendedName>
</protein>
<dbReference type="InterPro" id="IPR050340">
    <property type="entry name" value="Cytosolic_Fe-S_CAF"/>
</dbReference>
<dbReference type="SUPFAM" id="SSF53920">
    <property type="entry name" value="Fe-only hydrogenase"/>
    <property type="match status" value="1"/>
</dbReference>